<evidence type="ECO:0008006" key="3">
    <source>
        <dbReference type="Google" id="ProtNLM"/>
    </source>
</evidence>
<name>A0A6L9Q9S7_9ACTN</name>
<dbReference type="Proteomes" id="UP000475532">
    <property type="component" value="Unassembled WGS sequence"/>
</dbReference>
<proteinExistence type="predicted"/>
<dbReference type="InterPro" id="IPR011989">
    <property type="entry name" value="ARM-like"/>
</dbReference>
<dbReference type="Gene3D" id="1.25.10.10">
    <property type="entry name" value="Leucine-rich Repeat Variant"/>
    <property type="match status" value="1"/>
</dbReference>
<gene>
    <name evidence="1" type="ORF">G3I70_04745</name>
</gene>
<reference evidence="1 2" key="1">
    <citation type="submission" date="2020-01" db="EMBL/GenBank/DDBJ databases">
        <title>Insect and environment-associated Actinomycetes.</title>
        <authorList>
            <person name="Currrie C."/>
            <person name="Chevrette M."/>
            <person name="Carlson C."/>
            <person name="Stubbendieck R."/>
            <person name="Wendt-Pienkowski E."/>
        </authorList>
    </citation>
    <scope>NUCLEOTIDE SEQUENCE [LARGE SCALE GENOMIC DNA]</scope>
    <source>
        <strain evidence="1 2">SID10258</strain>
    </source>
</reference>
<dbReference type="RefSeq" id="WP_203596103.1">
    <property type="nucleotide sequence ID" value="NZ_JAAGLI010000114.1"/>
</dbReference>
<organism evidence="1 2">
    <name type="scientific">Actinomadura bangladeshensis</name>
    <dbReference type="NCBI Taxonomy" id="453573"/>
    <lineage>
        <taxon>Bacteria</taxon>
        <taxon>Bacillati</taxon>
        <taxon>Actinomycetota</taxon>
        <taxon>Actinomycetes</taxon>
        <taxon>Streptosporangiales</taxon>
        <taxon>Thermomonosporaceae</taxon>
        <taxon>Actinomadura</taxon>
    </lineage>
</organism>
<protein>
    <recommendedName>
        <fullName evidence="3">HEAT repeat domain-containing protein</fullName>
    </recommendedName>
</protein>
<comment type="caution">
    <text evidence="1">The sequence shown here is derived from an EMBL/GenBank/DDBJ whole genome shotgun (WGS) entry which is preliminary data.</text>
</comment>
<evidence type="ECO:0000313" key="1">
    <source>
        <dbReference type="EMBL" id="NEA21808.1"/>
    </source>
</evidence>
<evidence type="ECO:0000313" key="2">
    <source>
        <dbReference type="Proteomes" id="UP000475532"/>
    </source>
</evidence>
<dbReference type="AlphaFoldDB" id="A0A6L9Q9S7"/>
<accession>A0A6L9Q9S7</accession>
<dbReference type="InterPro" id="IPR016024">
    <property type="entry name" value="ARM-type_fold"/>
</dbReference>
<sequence length="246" mass="26736">MIHEHQVAFFLRELTSPDPARRAAAVKGLGHVPGHVPELAAATDDGSPEVRAAAALGLGRQGAADESTRLVALCSDPDPEVRRRAINALVRVGATGPAVTEAFVRRVGDAELRNRAAVLGWLLHFEVPVPAEPLMSLLVHRDSLIWGPARFLLRLLPEADAVFADLVRTGSPEVRRRALDMLRANRAGVPGLRHRAGLGAREEAWRRLWDPDPRVVPALLAALADETEWRARGVLFDALAVHRAVE</sequence>
<dbReference type="Pfam" id="PF13646">
    <property type="entry name" value="HEAT_2"/>
    <property type="match status" value="1"/>
</dbReference>
<feature type="non-terminal residue" evidence="1">
    <location>
        <position position="246"/>
    </location>
</feature>
<dbReference type="EMBL" id="JAAGLI010000114">
    <property type="protein sequence ID" value="NEA21808.1"/>
    <property type="molecule type" value="Genomic_DNA"/>
</dbReference>
<dbReference type="SUPFAM" id="SSF48371">
    <property type="entry name" value="ARM repeat"/>
    <property type="match status" value="1"/>
</dbReference>